<accession>Q21TM1</accession>
<feature type="compositionally biased region" description="Pro residues" evidence="1">
    <location>
        <begin position="58"/>
        <end position="71"/>
    </location>
</feature>
<keyword evidence="2" id="KW-0472">Membrane</keyword>
<evidence type="ECO:0000256" key="1">
    <source>
        <dbReference type="SAM" id="MobiDB-lite"/>
    </source>
</evidence>
<organism evidence="3 4">
    <name type="scientific">Albidiferax ferrireducens (strain ATCC BAA-621 / DSM 15236 / T118)</name>
    <name type="common">Rhodoferax ferrireducens</name>
    <dbReference type="NCBI Taxonomy" id="338969"/>
    <lineage>
        <taxon>Bacteria</taxon>
        <taxon>Pseudomonadati</taxon>
        <taxon>Pseudomonadota</taxon>
        <taxon>Betaproteobacteria</taxon>
        <taxon>Burkholderiales</taxon>
        <taxon>Comamonadaceae</taxon>
        <taxon>Rhodoferax</taxon>
    </lineage>
</organism>
<feature type="compositionally biased region" description="Low complexity" evidence="1">
    <location>
        <begin position="98"/>
        <end position="124"/>
    </location>
</feature>
<dbReference type="STRING" id="338969.Rfer_3173"/>
<proteinExistence type="predicted"/>
<name>Q21TM1_ALBFT</name>
<dbReference type="eggNOG" id="COG0810">
    <property type="taxonomic scope" value="Bacteria"/>
</dbReference>
<feature type="transmembrane region" description="Helical" evidence="2">
    <location>
        <begin position="16"/>
        <end position="36"/>
    </location>
</feature>
<protein>
    <recommendedName>
        <fullName evidence="5">Protein TonB</fullName>
    </recommendedName>
</protein>
<reference evidence="4" key="1">
    <citation type="submission" date="2006-02" db="EMBL/GenBank/DDBJ databases">
        <title>Complete sequence of chromosome of Rhodoferax ferrireducens DSM 15236.</title>
        <authorList>
            <person name="Copeland A."/>
            <person name="Lucas S."/>
            <person name="Lapidus A."/>
            <person name="Barry K."/>
            <person name="Detter J.C."/>
            <person name="Glavina del Rio T."/>
            <person name="Hammon N."/>
            <person name="Israni S."/>
            <person name="Pitluck S."/>
            <person name="Brettin T."/>
            <person name="Bruce D."/>
            <person name="Han C."/>
            <person name="Tapia R."/>
            <person name="Gilna P."/>
            <person name="Kiss H."/>
            <person name="Schmutz J."/>
            <person name="Larimer F."/>
            <person name="Land M."/>
            <person name="Kyrpides N."/>
            <person name="Ivanova N."/>
            <person name="Richardson P."/>
        </authorList>
    </citation>
    <scope>NUCLEOTIDE SEQUENCE [LARGE SCALE GENOMIC DNA]</scope>
    <source>
        <strain evidence="4">ATCC BAA-621 / DSM 15236 / T118</strain>
    </source>
</reference>
<keyword evidence="2" id="KW-1133">Transmembrane helix</keyword>
<dbReference type="EMBL" id="CP000267">
    <property type="protein sequence ID" value="ABD70882.1"/>
    <property type="molecule type" value="Genomic_DNA"/>
</dbReference>
<evidence type="ECO:0000313" key="4">
    <source>
        <dbReference type="Proteomes" id="UP000008332"/>
    </source>
</evidence>
<evidence type="ECO:0000313" key="3">
    <source>
        <dbReference type="EMBL" id="ABD70882.1"/>
    </source>
</evidence>
<evidence type="ECO:0000256" key="2">
    <source>
        <dbReference type="SAM" id="Phobius"/>
    </source>
</evidence>
<sequence length="220" mass="23064">MDDRFEPKDPSRRVKAVLIVIVLHVLLAYVLVSGLARQGLSAINKPLEAVVIQEVIIPPSPSTPPPPPMPAPKETRKPQEVLKREAPPPPSMPPPDAAPEASSTAPVVASVASAPTAPAAVSALPPAPSPVGPPGPKRTSIGLACPTQVPPEMPRKALQEGIEGVVKAQIHVKDGTILDVTILSGPRVFHAAVKAAMLQYRCVTDGGEVTATQEFTFRLE</sequence>
<feature type="region of interest" description="Disordered" evidence="1">
    <location>
        <begin position="57"/>
        <end position="143"/>
    </location>
</feature>
<keyword evidence="4" id="KW-1185">Reference proteome</keyword>
<keyword evidence="2" id="KW-0812">Transmembrane</keyword>
<dbReference type="SUPFAM" id="SSF74653">
    <property type="entry name" value="TolA/TonB C-terminal domain"/>
    <property type="match status" value="1"/>
</dbReference>
<feature type="compositionally biased region" description="Pro residues" evidence="1">
    <location>
        <begin position="87"/>
        <end position="97"/>
    </location>
</feature>
<feature type="compositionally biased region" description="Basic and acidic residues" evidence="1">
    <location>
        <begin position="73"/>
        <end position="86"/>
    </location>
</feature>
<dbReference type="KEGG" id="rfr:Rfer_3173"/>
<dbReference type="OrthoDB" id="8854271at2"/>
<gene>
    <name evidence="3" type="ordered locus">Rfer_3173</name>
</gene>
<dbReference type="Gene3D" id="3.30.2420.10">
    <property type="entry name" value="TonB"/>
    <property type="match status" value="1"/>
</dbReference>
<feature type="compositionally biased region" description="Pro residues" evidence="1">
    <location>
        <begin position="125"/>
        <end position="136"/>
    </location>
</feature>
<evidence type="ECO:0008006" key="5">
    <source>
        <dbReference type="Google" id="ProtNLM"/>
    </source>
</evidence>
<dbReference type="RefSeq" id="WP_011465445.1">
    <property type="nucleotide sequence ID" value="NC_007908.1"/>
</dbReference>
<dbReference type="HOGENOM" id="CLU_076057_5_3_4"/>
<dbReference type="AlphaFoldDB" id="Q21TM1"/>
<dbReference type="Proteomes" id="UP000008332">
    <property type="component" value="Chromosome"/>
</dbReference>